<feature type="transmembrane region" description="Helical" evidence="1">
    <location>
        <begin position="427"/>
        <end position="447"/>
    </location>
</feature>
<protein>
    <submittedName>
        <fullName evidence="2">Uncharacterized protein</fullName>
    </submittedName>
</protein>
<comment type="caution">
    <text evidence="2">The sequence shown here is derived from an EMBL/GenBank/DDBJ whole genome shotgun (WGS) entry which is preliminary data.</text>
</comment>
<organism evidence="2 3">
    <name type="scientific">Halobacillus locisalis</name>
    <dbReference type="NCBI Taxonomy" id="220753"/>
    <lineage>
        <taxon>Bacteria</taxon>
        <taxon>Bacillati</taxon>
        <taxon>Bacillota</taxon>
        <taxon>Bacilli</taxon>
        <taxon>Bacillales</taxon>
        <taxon>Bacillaceae</taxon>
        <taxon>Halobacillus</taxon>
    </lineage>
</organism>
<feature type="transmembrane region" description="Helical" evidence="1">
    <location>
        <begin position="386"/>
        <end position="415"/>
    </location>
</feature>
<evidence type="ECO:0000313" key="2">
    <source>
        <dbReference type="EMBL" id="MBA2173703.1"/>
    </source>
</evidence>
<dbReference type="Proteomes" id="UP000571017">
    <property type="component" value="Unassembled WGS sequence"/>
</dbReference>
<dbReference type="RefSeq" id="WP_181470745.1">
    <property type="nucleotide sequence ID" value="NZ_JACEFG010000001.1"/>
</dbReference>
<feature type="transmembrane region" description="Helical" evidence="1">
    <location>
        <begin position="7"/>
        <end position="25"/>
    </location>
</feature>
<sequence length="516" mass="58113">MKKLQWILPGIVIVIGIAILAFINYKEVTAVPNDQWGREVELTSTPVQSDLTVSRKEDGHFAVSYFDEEGFVSSEYDENLEKVDEETYDIPYTRWTEVYHGEGPYIYADYYGMHLLENEEKIAGIEEFLPLQSGVVHQTGSTVYYLNPNTLEKTVLAEGLTDQSTIYAKESGGSTYLLIEETNENVIDYAVKEWDGEKVSQISEGMFELAITLKLNDLSFNVSGGELTLLINALPASKRSPLPEQNFYLSQQPLSEEAQLNELTFSDPNSDMKLMNLDDIQLLTIDDTTHALFRAVGSTNTKFRDNTEYNVFKATFAENDITSLSRLTNTPWLSKHPEWVDEGIIAWMDVTGKVNQVFMSSSNEVDVLPEPEMSGDTILRMAGKSIVMLTGASLTFAVTMVWYAVPMAFIGFMMFGSNNALDKGKEWVFYGPVILYVAIALLLHNHLFSQSVMAKIPDYLQFQGSPFLLIAGFALIIYFIMSLTKVNQKWTISMRVTYFVAAHLLFLAVFVGPYLL</sequence>
<dbReference type="EMBL" id="JACEFG010000001">
    <property type="protein sequence ID" value="MBA2173703.1"/>
    <property type="molecule type" value="Genomic_DNA"/>
</dbReference>
<accession>A0A838CP85</accession>
<gene>
    <name evidence="2" type="ORF">H0266_02210</name>
</gene>
<feature type="transmembrane region" description="Helical" evidence="1">
    <location>
        <begin position="496"/>
        <end position="515"/>
    </location>
</feature>
<keyword evidence="1" id="KW-1133">Transmembrane helix</keyword>
<evidence type="ECO:0000256" key="1">
    <source>
        <dbReference type="SAM" id="Phobius"/>
    </source>
</evidence>
<keyword evidence="1" id="KW-0812">Transmembrane</keyword>
<keyword evidence="3" id="KW-1185">Reference proteome</keyword>
<keyword evidence="1" id="KW-0472">Membrane</keyword>
<name>A0A838CP85_9BACI</name>
<evidence type="ECO:0000313" key="3">
    <source>
        <dbReference type="Proteomes" id="UP000571017"/>
    </source>
</evidence>
<dbReference type="AlphaFoldDB" id="A0A838CP85"/>
<reference evidence="2 3" key="1">
    <citation type="journal article" date="2004" name="Extremophiles">
        <title>Halobacillus locisalis sp. nov., a halophilic bacterium isolated from a marine solar saltern of the Yellow Sea in Korea.</title>
        <authorList>
            <person name="Yoon J.H."/>
            <person name="Kang K.H."/>
            <person name="Oh T.K."/>
            <person name="Park Y.H."/>
        </authorList>
    </citation>
    <scope>NUCLEOTIDE SEQUENCE [LARGE SCALE GENOMIC DNA]</scope>
    <source>
        <strain evidence="2 3">KCTC 3788</strain>
    </source>
</reference>
<proteinExistence type="predicted"/>
<feature type="transmembrane region" description="Helical" evidence="1">
    <location>
        <begin position="467"/>
        <end position="484"/>
    </location>
</feature>